<feature type="transmembrane region" description="Helical" evidence="8">
    <location>
        <begin position="140"/>
        <end position="163"/>
    </location>
</feature>
<dbReference type="Pfam" id="PF06808">
    <property type="entry name" value="DctM"/>
    <property type="match status" value="1"/>
</dbReference>
<keyword evidence="7" id="KW-0813">Transport</keyword>
<dbReference type="PIRSF" id="PIRSF006066">
    <property type="entry name" value="HI0050"/>
    <property type="match status" value="1"/>
</dbReference>
<feature type="transmembrane region" description="Helical" evidence="8">
    <location>
        <begin position="412"/>
        <end position="437"/>
    </location>
</feature>
<dbReference type="EMBL" id="CP053069">
    <property type="protein sequence ID" value="QJR10191.1"/>
    <property type="molecule type" value="Genomic_DNA"/>
</dbReference>
<evidence type="ECO:0000256" key="8">
    <source>
        <dbReference type="SAM" id="Phobius"/>
    </source>
</evidence>
<sequence>MSPEVLGLVLLGCMFVVILGGFPISFTLILLGLVFGYIGLGDKVFHLMTYQVFDTMTDTVLAAVAMFTFMGYVLESAGLMNRLFHAVQLMFGRVHGSLFLATIFTATLFAAATGIVGASVTIIALMAAPVMLRSGYDVRMSAGTICAGGTLGILIPPSVMLVVMGPVLQVSVARLYAGALLPGLLLAGLYLIYTMGRVWLNPKLGPPLSEKELDVPKSYVFKELAFGLVPPTALIVATLGSIVTGWATPTEGAAIGCIGALAVTAAHGKLTWAVFKDSTYRTVQTASMVMILLMASNFLGSVFSALGTPSFIAETLVSWNIPPTALILSILVLCFILGWPLEWVPIVVIIVPIFQPILETLKVDMVWFSILLAVTLQTCWLSPPVALSAYYLKGIMPKWDLADIYKGMMPFMILQWIAVLILYFFPQIILVLPNLVFGAK</sequence>
<evidence type="ECO:0000256" key="5">
    <source>
        <dbReference type="ARBA" id="ARBA00022989"/>
    </source>
</evidence>
<dbReference type="GO" id="GO:0022857">
    <property type="term" value="F:transmembrane transporter activity"/>
    <property type="evidence" value="ECO:0007669"/>
    <property type="project" value="UniProtKB-UniRule"/>
</dbReference>
<feature type="transmembrane region" description="Helical" evidence="8">
    <location>
        <begin position="253"/>
        <end position="275"/>
    </location>
</feature>
<evidence type="ECO:0000313" key="11">
    <source>
        <dbReference type="Proteomes" id="UP000501534"/>
    </source>
</evidence>
<accession>A0A6M4GSG1</accession>
<feature type="domain" description="TRAP C4-dicarboxylate transport system permease DctM subunit" evidence="9">
    <location>
        <begin position="11"/>
        <end position="428"/>
    </location>
</feature>
<evidence type="ECO:0000256" key="4">
    <source>
        <dbReference type="ARBA" id="ARBA00022692"/>
    </source>
</evidence>
<feature type="transmembrane region" description="Helical" evidence="8">
    <location>
        <begin position="60"/>
        <end position="79"/>
    </location>
</feature>
<keyword evidence="4 8" id="KW-0812">Transmembrane</keyword>
<evidence type="ECO:0000259" key="9">
    <source>
        <dbReference type="Pfam" id="PF06808"/>
    </source>
</evidence>
<dbReference type="InterPro" id="IPR010656">
    <property type="entry name" value="DctM"/>
</dbReference>
<protein>
    <submittedName>
        <fullName evidence="10">C4-dicarboxylate TRAP transporter large permease protein DctM</fullName>
    </submittedName>
</protein>
<feature type="transmembrane region" description="Helical" evidence="8">
    <location>
        <begin position="287"/>
        <end position="306"/>
    </location>
</feature>
<dbReference type="Proteomes" id="UP000501534">
    <property type="component" value="Chromosome"/>
</dbReference>
<feature type="transmembrane region" description="Helical" evidence="8">
    <location>
        <begin position="326"/>
        <end position="354"/>
    </location>
</feature>
<keyword evidence="5 8" id="KW-1133">Transmembrane helix</keyword>
<feature type="transmembrane region" description="Helical" evidence="8">
    <location>
        <begin position="6"/>
        <end position="39"/>
    </location>
</feature>
<comment type="function">
    <text evidence="7">Part of the tripartite ATP-independent periplasmic (TRAP) transport system.</text>
</comment>
<evidence type="ECO:0000256" key="7">
    <source>
        <dbReference type="RuleBase" id="RU369079"/>
    </source>
</evidence>
<keyword evidence="6 8" id="KW-0472">Membrane</keyword>
<organism evidence="10 11">
    <name type="scientific">Usitatibacter rugosus</name>
    <dbReference type="NCBI Taxonomy" id="2732067"/>
    <lineage>
        <taxon>Bacteria</taxon>
        <taxon>Pseudomonadati</taxon>
        <taxon>Pseudomonadota</taxon>
        <taxon>Betaproteobacteria</taxon>
        <taxon>Nitrosomonadales</taxon>
        <taxon>Usitatibacteraceae</taxon>
        <taxon>Usitatibacter</taxon>
    </lineage>
</organism>
<comment type="subcellular location">
    <subcellularLocation>
        <location evidence="1 7">Cell inner membrane</location>
        <topology evidence="1 7">Multi-pass membrane protein</topology>
    </subcellularLocation>
</comment>
<dbReference type="InterPro" id="IPR004681">
    <property type="entry name" value="TRAP_DctM"/>
</dbReference>
<reference evidence="10 11" key="1">
    <citation type="submission" date="2020-04" db="EMBL/GenBank/DDBJ databases">
        <title>Usitatibacter rugosus gen. nov., sp. nov. and Usitatibacter palustris sp. nov., novel members of Usitatibacteraceae fam. nov. within the order Nitrosomonadales isolated from soil.</title>
        <authorList>
            <person name="Huber K.J."/>
            <person name="Neumann-Schaal M."/>
            <person name="Geppert A."/>
            <person name="Luckner M."/>
            <person name="Wanner G."/>
            <person name="Overmann J."/>
        </authorList>
    </citation>
    <scope>NUCLEOTIDE SEQUENCE [LARGE SCALE GENOMIC DNA]</scope>
    <source>
        <strain evidence="10 11">0125_3</strain>
    </source>
</reference>
<keyword evidence="2" id="KW-1003">Cell membrane</keyword>
<name>A0A6M4GSG1_9PROT</name>
<dbReference type="RefSeq" id="WP_171090531.1">
    <property type="nucleotide sequence ID" value="NZ_CP053069.1"/>
</dbReference>
<keyword evidence="11" id="KW-1185">Reference proteome</keyword>
<evidence type="ECO:0000313" key="10">
    <source>
        <dbReference type="EMBL" id="QJR10191.1"/>
    </source>
</evidence>
<dbReference type="GO" id="GO:0005886">
    <property type="term" value="C:plasma membrane"/>
    <property type="evidence" value="ECO:0007669"/>
    <property type="project" value="UniProtKB-SubCell"/>
</dbReference>
<dbReference type="PANTHER" id="PTHR33362">
    <property type="entry name" value="SIALIC ACID TRAP TRANSPORTER PERMEASE PROTEIN SIAT-RELATED"/>
    <property type="match status" value="1"/>
</dbReference>
<evidence type="ECO:0000256" key="6">
    <source>
        <dbReference type="ARBA" id="ARBA00023136"/>
    </source>
</evidence>
<evidence type="ECO:0000256" key="2">
    <source>
        <dbReference type="ARBA" id="ARBA00022475"/>
    </source>
</evidence>
<evidence type="ECO:0000256" key="1">
    <source>
        <dbReference type="ARBA" id="ARBA00004429"/>
    </source>
</evidence>
<feature type="transmembrane region" description="Helical" evidence="8">
    <location>
        <begin position="224"/>
        <end position="247"/>
    </location>
</feature>
<dbReference type="AlphaFoldDB" id="A0A6M4GSG1"/>
<gene>
    <name evidence="10" type="primary">dctM_2</name>
    <name evidence="10" type="ORF">DSM104443_01245</name>
</gene>
<dbReference type="PANTHER" id="PTHR33362:SF7">
    <property type="entry name" value="SLL1103 PROTEIN"/>
    <property type="match status" value="1"/>
</dbReference>
<feature type="transmembrane region" description="Helical" evidence="8">
    <location>
        <begin position="175"/>
        <end position="193"/>
    </location>
</feature>
<feature type="transmembrane region" description="Helical" evidence="8">
    <location>
        <begin position="99"/>
        <end position="128"/>
    </location>
</feature>
<proteinExistence type="predicted"/>
<keyword evidence="3 7" id="KW-0997">Cell inner membrane</keyword>
<dbReference type="KEGG" id="uru:DSM104443_01245"/>
<evidence type="ECO:0000256" key="3">
    <source>
        <dbReference type="ARBA" id="ARBA00022519"/>
    </source>
</evidence>
<feature type="transmembrane region" description="Helical" evidence="8">
    <location>
        <begin position="366"/>
        <end position="392"/>
    </location>
</feature>